<evidence type="ECO:0000313" key="5">
    <source>
        <dbReference type="EMBL" id="MBC9224849.1"/>
    </source>
</evidence>
<dbReference type="PROSITE" id="PS01124">
    <property type="entry name" value="HTH_ARAC_FAMILY_2"/>
    <property type="match status" value="1"/>
</dbReference>
<reference evidence="5" key="1">
    <citation type="submission" date="2020-09" db="EMBL/GenBank/DDBJ databases">
        <title>Novel species in genus Aeromicrobium.</title>
        <authorList>
            <person name="Zhang G."/>
        </authorList>
    </citation>
    <scope>NUCLEOTIDE SEQUENCE</scope>
    <source>
        <strain evidence="6">Zg-629</strain>
        <strain evidence="7">zg-629</strain>
        <strain evidence="5">Zg-636</strain>
    </source>
</reference>
<dbReference type="InterPro" id="IPR002818">
    <property type="entry name" value="DJ-1/PfpI"/>
</dbReference>
<dbReference type="SMART" id="SM00342">
    <property type="entry name" value="HTH_ARAC"/>
    <property type="match status" value="1"/>
</dbReference>
<name>A0A8I0ERV2_9ACTN</name>
<dbReference type="Gene3D" id="1.10.10.60">
    <property type="entry name" value="Homeodomain-like"/>
    <property type="match status" value="1"/>
</dbReference>
<keyword evidence="1" id="KW-0805">Transcription regulation</keyword>
<dbReference type="InterPro" id="IPR018062">
    <property type="entry name" value="HTH_AraC-typ_CS"/>
</dbReference>
<evidence type="ECO:0000256" key="2">
    <source>
        <dbReference type="ARBA" id="ARBA00023125"/>
    </source>
</evidence>
<dbReference type="InterPro" id="IPR009057">
    <property type="entry name" value="Homeodomain-like_sf"/>
</dbReference>
<dbReference type="SUPFAM" id="SSF46689">
    <property type="entry name" value="Homeodomain-like"/>
    <property type="match status" value="2"/>
</dbReference>
<dbReference type="Pfam" id="PF01965">
    <property type="entry name" value="DJ-1_PfpI"/>
    <property type="match status" value="1"/>
</dbReference>
<dbReference type="PANTHER" id="PTHR43130:SF3">
    <property type="entry name" value="HTH-TYPE TRANSCRIPTIONAL REGULATOR RV1931C"/>
    <property type="match status" value="1"/>
</dbReference>
<accession>A0A8I0ERV2</accession>
<dbReference type="InterPro" id="IPR018060">
    <property type="entry name" value="HTH_AraC"/>
</dbReference>
<dbReference type="PANTHER" id="PTHR43130">
    <property type="entry name" value="ARAC-FAMILY TRANSCRIPTIONAL REGULATOR"/>
    <property type="match status" value="1"/>
</dbReference>
<protein>
    <submittedName>
        <fullName evidence="5">Helix-turn-helix domain-containing protein</fullName>
    </submittedName>
</protein>
<dbReference type="RefSeq" id="WP_154594811.1">
    <property type="nucleotide sequence ID" value="NZ_CP060587.1"/>
</dbReference>
<dbReference type="EMBL" id="CP060587">
    <property type="protein sequence ID" value="QNL93271.1"/>
    <property type="molecule type" value="Genomic_DNA"/>
</dbReference>
<keyword evidence="2" id="KW-0238">DNA-binding</keyword>
<evidence type="ECO:0000259" key="4">
    <source>
        <dbReference type="PROSITE" id="PS01124"/>
    </source>
</evidence>
<evidence type="ECO:0000256" key="3">
    <source>
        <dbReference type="ARBA" id="ARBA00023163"/>
    </source>
</evidence>
<evidence type="ECO:0000313" key="6">
    <source>
        <dbReference type="EMBL" id="QNL93271.1"/>
    </source>
</evidence>
<dbReference type="GO" id="GO:0003700">
    <property type="term" value="F:DNA-binding transcription factor activity"/>
    <property type="evidence" value="ECO:0007669"/>
    <property type="project" value="InterPro"/>
</dbReference>
<feature type="domain" description="HTH araC/xylS-type" evidence="4">
    <location>
        <begin position="213"/>
        <end position="311"/>
    </location>
</feature>
<dbReference type="InterPro" id="IPR052158">
    <property type="entry name" value="INH-QAR"/>
</dbReference>
<organism evidence="5 8">
    <name type="scientific">Aeromicrobium senzhongii</name>
    <dbReference type="NCBI Taxonomy" id="2663859"/>
    <lineage>
        <taxon>Bacteria</taxon>
        <taxon>Bacillati</taxon>
        <taxon>Actinomycetota</taxon>
        <taxon>Actinomycetes</taxon>
        <taxon>Propionibacteriales</taxon>
        <taxon>Nocardioidaceae</taxon>
        <taxon>Aeromicrobium</taxon>
    </lineage>
</organism>
<dbReference type="Pfam" id="PF12833">
    <property type="entry name" value="HTH_18"/>
    <property type="match status" value="1"/>
</dbReference>
<dbReference type="GO" id="GO:0043565">
    <property type="term" value="F:sequence-specific DNA binding"/>
    <property type="evidence" value="ECO:0007669"/>
    <property type="project" value="InterPro"/>
</dbReference>
<keyword evidence="7" id="KW-1185">Reference proteome</keyword>
<keyword evidence="3" id="KW-0804">Transcription</keyword>
<proteinExistence type="predicted"/>
<dbReference type="PROSITE" id="PS00041">
    <property type="entry name" value="HTH_ARAC_FAMILY_1"/>
    <property type="match status" value="1"/>
</dbReference>
<gene>
    <name evidence="6" type="ORF">H9L21_09000</name>
    <name evidence="5" type="ORF">IBG24_00810</name>
</gene>
<sequence>MTKIAMIVSDRAEPFGMGVLAEVWGDQYHPDDDTPVFDFVACTPEPGVVRGASGFDFVIGSGLDAAADADLVALAAKRDYRAEDPRVSEVLRAAHARGATIMASCTATFQVGHAGLLDGRRCTTHWRYGAELAADFPEAEVDTDVLYVEDGPIVTGAGSAAGIDANLHLMRRWYGARVSATTARRIVVPPHRDGGQAQFVRAPMPVVEAETLAPVLAWAEEHLAEPLTVATLARRAHMSERTFARRFRDETGTTPWQWLLGRRVAMAEELLETSTLAIEQIAQRVGFGNAATLRHHFGAVRGTSPQAYRRSFTCVESA</sequence>
<dbReference type="InterPro" id="IPR029062">
    <property type="entry name" value="Class_I_gatase-like"/>
</dbReference>
<evidence type="ECO:0000313" key="7">
    <source>
        <dbReference type="Proteomes" id="UP000515871"/>
    </source>
</evidence>
<dbReference type="AlphaFoldDB" id="A0A8I0ERV2"/>
<dbReference type="Gene3D" id="3.40.50.880">
    <property type="match status" value="1"/>
</dbReference>
<evidence type="ECO:0000313" key="8">
    <source>
        <dbReference type="Proteomes" id="UP000620591"/>
    </source>
</evidence>
<dbReference type="Proteomes" id="UP000515871">
    <property type="component" value="Chromosome"/>
</dbReference>
<dbReference type="SUPFAM" id="SSF52317">
    <property type="entry name" value="Class I glutamine amidotransferase-like"/>
    <property type="match status" value="1"/>
</dbReference>
<dbReference type="EMBL" id="JACTVM010000001">
    <property type="protein sequence ID" value="MBC9224849.1"/>
    <property type="molecule type" value="Genomic_DNA"/>
</dbReference>
<evidence type="ECO:0000256" key="1">
    <source>
        <dbReference type="ARBA" id="ARBA00023015"/>
    </source>
</evidence>
<dbReference type="Proteomes" id="UP000620591">
    <property type="component" value="Unassembled WGS sequence"/>
</dbReference>